<evidence type="ECO:0000313" key="10">
    <source>
        <dbReference type="Proteomes" id="UP001153555"/>
    </source>
</evidence>
<evidence type="ECO:0000256" key="2">
    <source>
        <dbReference type="ARBA" id="ARBA00004123"/>
    </source>
</evidence>
<dbReference type="InterPro" id="IPR027806">
    <property type="entry name" value="HARBI1_dom"/>
</dbReference>
<comment type="cofactor">
    <cofactor evidence="1">
        <name>a divalent metal cation</name>
        <dbReference type="ChEBI" id="CHEBI:60240"/>
    </cofactor>
</comment>
<keyword evidence="4" id="KW-0540">Nuclease</keyword>
<dbReference type="Proteomes" id="UP001153555">
    <property type="component" value="Unassembled WGS sequence"/>
</dbReference>
<evidence type="ECO:0000256" key="4">
    <source>
        <dbReference type="ARBA" id="ARBA00022722"/>
    </source>
</evidence>
<reference evidence="9" key="1">
    <citation type="submission" date="2019-12" db="EMBL/GenBank/DDBJ databases">
        <authorList>
            <person name="Scholes J."/>
        </authorList>
    </citation>
    <scope>NUCLEOTIDE SEQUENCE</scope>
</reference>
<dbReference type="AlphaFoldDB" id="A0A9N7NQP9"/>
<dbReference type="InterPro" id="IPR045249">
    <property type="entry name" value="HARBI1-like"/>
</dbReference>
<dbReference type="GO" id="GO:0016787">
    <property type="term" value="F:hydrolase activity"/>
    <property type="evidence" value="ECO:0007669"/>
    <property type="project" value="UniProtKB-KW"/>
</dbReference>
<evidence type="ECO:0000256" key="7">
    <source>
        <dbReference type="ARBA" id="ARBA00023242"/>
    </source>
</evidence>
<dbReference type="GO" id="GO:0004518">
    <property type="term" value="F:nuclease activity"/>
    <property type="evidence" value="ECO:0007669"/>
    <property type="project" value="UniProtKB-KW"/>
</dbReference>
<dbReference type="PANTHER" id="PTHR22930:SF251">
    <property type="entry name" value="DDE TNP4 DOMAIN-CONTAINING PROTEIN"/>
    <property type="match status" value="1"/>
</dbReference>
<keyword evidence="10" id="KW-1185">Reference proteome</keyword>
<dbReference type="Pfam" id="PF13359">
    <property type="entry name" value="DDE_Tnp_4"/>
    <property type="match status" value="1"/>
</dbReference>
<proteinExistence type="inferred from homology"/>
<dbReference type="EMBL" id="CACSLK010027840">
    <property type="protein sequence ID" value="CAA0833566.1"/>
    <property type="molecule type" value="Genomic_DNA"/>
</dbReference>
<keyword evidence="5" id="KW-0479">Metal-binding</keyword>
<keyword evidence="7" id="KW-0539">Nucleus</keyword>
<comment type="similarity">
    <text evidence="3">Belongs to the HARBI1 family.</text>
</comment>
<gene>
    <name evidence="9" type="ORF">SHERM_28824</name>
</gene>
<evidence type="ECO:0000313" key="9">
    <source>
        <dbReference type="EMBL" id="CAA0833566.1"/>
    </source>
</evidence>
<keyword evidence="6" id="KW-0378">Hydrolase</keyword>
<evidence type="ECO:0000259" key="8">
    <source>
        <dbReference type="Pfam" id="PF13359"/>
    </source>
</evidence>
<dbReference type="OrthoDB" id="1696744at2759"/>
<comment type="subcellular location">
    <subcellularLocation>
        <location evidence="2">Nucleus</location>
    </subcellularLocation>
</comment>
<evidence type="ECO:0000256" key="6">
    <source>
        <dbReference type="ARBA" id="ARBA00022801"/>
    </source>
</evidence>
<name>A0A9N7NQP9_STRHE</name>
<accession>A0A9N7NQP9</accession>
<protein>
    <recommendedName>
        <fullName evidence="8">DDE Tnp4 domain-containing protein</fullName>
    </recommendedName>
</protein>
<evidence type="ECO:0000256" key="1">
    <source>
        <dbReference type="ARBA" id="ARBA00001968"/>
    </source>
</evidence>
<evidence type="ECO:0000256" key="3">
    <source>
        <dbReference type="ARBA" id="ARBA00006958"/>
    </source>
</evidence>
<dbReference type="GO" id="GO:0005634">
    <property type="term" value="C:nucleus"/>
    <property type="evidence" value="ECO:0007669"/>
    <property type="project" value="UniProtKB-SubCell"/>
</dbReference>
<organism evidence="9 10">
    <name type="scientific">Striga hermonthica</name>
    <name type="common">Purple witchweed</name>
    <name type="synonym">Buchnera hermonthica</name>
    <dbReference type="NCBI Taxonomy" id="68872"/>
    <lineage>
        <taxon>Eukaryota</taxon>
        <taxon>Viridiplantae</taxon>
        <taxon>Streptophyta</taxon>
        <taxon>Embryophyta</taxon>
        <taxon>Tracheophyta</taxon>
        <taxon>Spermatophyta</taxon>
        <taxon>Magnoliopsida</taxon>
        <taxon>eudicotyledons</taxon>
        <taxon>Gunneridae</taxon>
        <taxon>Pentapetalae</taxon>
        <taxon>asterids</taxon>
        <taxon>lamiids</taxon>
        <taxon>Lamiales</taxon>
        <taxon>Orobanchaceae</taxon>
        <taxon>Buchnereae</taxon>
        <taxon>Striga</taxon>
    </lineage>
</organism>
<evidence type="ECO:0000256" key="5">
    <source>
        <dbReference type="ARBA" id="ARBA00022723"/>
    </source>
</evidence>
<dbReference type="PANTHER" id="PTHR22930">
    <property type="match status" value="1"/>
</dbReference>
<dbReference type="GO" id="GO:0046872">
    <property type="term" value="F:metal ion binding"/>
    <property type="evidence" value="ECO:0007669"/>
    <property type="project" value="UniProtKB-KW"/>
</dbReference>
<comment type="caution">
    <text evidence="9">The sequence shown here is derived from an EMBL/GenBank/DDBJ whole genome shotgun (WGS) entry which is preliminary data.</text>
</comment>
<sequence>MVEDYDPLETSLMMGAQFQQLVNIYESSSSAFPPLRRIPNRESTYSGLDWDCIGAIDGTIIPAWVPEGQQGSYRCRKGYLAQNVMLACDFDLKSTFVLAGWEGSANDARIFNQKLSDPRYNFSYPPPGKFYVVDSGYAHILGFMTPYRGEIYHLPEWLVSNQLPDNARELLIRRHATIRNVIERNFGLLKGKFP</sequence>
<feature type="domain" description="DDE Tnp4" evidence="8">
    <location>
        <begin position="56"/>
        <end position="193"/>
    </location>
</feature>